<dbReference type="Proteomes" id="UP000603234">
    <property type="component" value="Unassembled WGS sequence"/>
</dbReference>
<keyword evidence="5" id="KW-1185">Reference proteome</keyword>
<protein>
    <submittedName>
        <fullName evidence="4">TetR family transcriptional regulator</fullName>
    </submittedName>
</protein>
<evidence type="ECO:0000259" key="3">
    <source>
        <dbReference type="PROSITE" id="PS50977"/>
    </source>
</evidence>
<proteinExistence type="predicted"/>
<dbReference type="Pfam" id="PF00440">
    <property type="entry name" value="TetR_N"/>
    <property type="match status" value="1"/>
</dbReference>
<organism evidence="4 5">
    <name type="scientific">Acetobacterium fimetarium</name>
    <dbReference type="NCBI Taxonomy" id="52691"/>
    <lineage>
        <taxon>Bacteria</taxon>
        <taxon>Bacillati</taxon>
        <taxon>Bacillota</taxon>
        <taxon>Clostridia</taxon>
        <taxon>Eubacteriales</taxon>
        <taxon>Eubacteriaceae</taxon>
        <taxon>Acetobacterium</taxon>
    </lineage>
</organism>
<comment type="caution">
    <text evidence="4">The sequence shown here is derived from an EMBL/GenBank/DDBJ whole genome shotgun (WGS) entry which is preliminary data.</text>
</comment>
<feature type="domain" description="HTH tetR-type" evidence="3">
    <location>
        <begin position="2"/>
        <end position="62"/>
    </location>
</feature>
<name>A0ABR6WRB5_9FIRM</name>
<gene>
    <name evidence="4" type="ORF">GH808_01190</name>
</gene>
<dbReference type="EMBL" id="WJBC01000001">
    <property type="protein sequence ID" value="MBC3803057.1"/>
    <property type="molecule type" value="Genomic_DNA"/>
</dbReference>
<evidence type="ECO:0000256" key="2">
    <source>
        <dbReference type="PROSITE-ProRule" id="PRU00335"/>
    </source>
</evidence>
<keyword evidence="1 2" id="KW-0238">DNA-binding</keyword>
<feature type="DNA-binding region" description="H-T-H motif" evidence="2">
    <location>
        <begin position="25"/>
        <end position="44"/>
    </location>
</feature>
<dbReference type="PRINTS" id="PR00455">
    <property type="entry name" value="HTHTETR"/>
</dbReference>
<dbReference type="InterPro" id="IPR009057">
    <property type="entry name" value="Homeodomain-like_sf"/>
</dbReference>
<dbReference type="SUPFAM" id="SSF46689">
    <property type="entry name" value="Homeodomain-like"/>
    <property type="match status" value="1"/>
</dbReference>
<dbReference type="Gene3D" id="1.10.357.10">
    <property type="entry name" value="Tetracycline Repressor, domain 2"/>
    <property type="match status" value="1"/>
</dbReference>
<dbReference type="RefSeq" id="WP_186840971.1">
    <property type="nucleotide sequence ID" value="NZ_WJBC01000001.1"/>
</dbReference>
<accession>A0ABR6WRB5</accession>
<sequence length="221" mass="26005">MANQRENILSLATELFYEQGYNNTYFYQIADALNITKPLISYYFKSKSLLAKEVSDKFTIGNKNTIAFKLYNHYFNCIEKQYDLQLSTAIEIRLSEMLCFIDPKAARFVQESNKDNYEILFISHYKDLYKIHDRQYHLNINHKNDEISMLARGAIAATTAIRLGYLNDEFSCTMSECLDYITTVHFRFMRVDEKRIAELVKMSAEIIDAIGFEFNPYFKIE</sequence>
<evidence type="ECO:0000313" key="4">
    <source>
        <dbReference type="EMBL" id="MBC3803057.1"/>
    </source>
</evidence>
<reference evidence="4 5" key="1">
    <citation type="journal article" date="2020" name="mSystems">
        <title>Defining Genomic and Predicted Metabolic Features of the Acetobacterium Genus.</title>
        <authorList>
            <person name="Ross D.E."/>
            <person name="Marshall C.W."/>
            <person name="Gulliver D."/>
            <person name="May H.D."/>
            <person name="Norman R.S."/>
        </authorList>
    </citation>
    <scope>NUCLEOTIDE SEQUENCE [LARGE SCALE GENOMIC DNA]</scope>
    <source>
        <strain evidence="4 5">DSM 8238</strain>
    </source>
</reference>
<dbReference type="InterPro" id="IPR001647">
    <property type="entry name" value="HTH_TetR"/>
</dbReference>
<dbReference type="PROSITE" id="PS50977">
    <property type="entry name" value="HTH_TETR_2"/>
    <property type="match status" value="1"/>
</dbReference>
<evidence type="ECO:0000256" key="1">
    <source>
        <dbReference type="ARBA" id="ARBA00023125"/>
    </source>
</evidence>
<evidence type="ECO:0000313" key="5">
    <source>
        <dbReference type="Proteomes" id="UP000603234"/>
    </source>
</evidence>